<proteinExistence type="predicted"/>
<name>A0ABQ8T5Z8_PERAM</name>
<evidence type="ECO:0000313" key="3">
    <source>
        <dbReference type="Proteomes" id="UP001148838"/>
    </source>
</evidence>
<protein>
    <submittedName>
        <fullName evidence="2">Uncharacterized protein</fullName>
    </submittedName>
</protein>
<feature type="region of interest" description="Disordered" evidence="1">
    <location>
        <begin position="98"/>
        <end position="119"/>
    </location>
</feature>
<gene>
    <name evidence="2" type="ORF">ANN_11233</name>
</gene>
<accession>A0ABQ8T5Z8</accession>
<evidence type="ECO:0000256" key="1">
    <source>
        <dbReference type="SAM" id="MobiDB-lite"/>
    </source>
</evidence>
<reference evidence="2 3" key="1">
    <citation type="journal article" date="2022" name="Allergy">
        <title>Genome assembly and annotation of Periplaneta americana reveal a comprehensive cockroach allergen profile.</title>
        <authorList>
            <person name="Wang L."/>
            <person name="Xiong Q."/>
            <person name="Saelim N."/>
            <person name="Wang L."/>
            <person name="Nong W."/>
            <person name="Wan A.T."/>
            <person name="Shi M."/>
            <person name="Liu X."/>
            <person name="Cao Q."/>
            <person name="Hui J.H.L."/>
            <person name="Sookrung N."/>
            <person name="Leung T.F."/>
            <person name="Tungtrongchitr A."/>
            <person name="Tsui S.K.W."/>
        </authorList>
    </citation>
    <scope>NUCLEOTIDE SEQUENCE [LARGE SCALE GENOMIC DNA]</scope>
    <source>
        <strain evidence="2">PWHHKU_190912</strain>
    </source>
</reference>
<comment type="caution">
    <text evidence="2">The sequence shown here is derived from an EMBL/GenBank/DDBJ whole genome shotgun (WGS) entry which is preliminary data.</text>
</comment>
<feature type="compositionally biased region" description="Basic and acidic residues" evidence="1">
    <location>
        <begin position="98"/>
        <end position="108"/>
    </location>
</feature>
<feature type="compositionally biased region" description="Polar residues" evidence="1">
    <location>
        <begin position="246"/>
        <end position="266"/>
    </location>
</feature>
<organism evidence="2 3">
    <name type="scientific">Periplaneta americana</name>
    <name type="common">American cockroach</name>
    <name type="synonym">Blatta americana</name>
    <dbReference type="NCBI Taxonomy" id="6978"/>
    <lineage>
        <taxon>Eukaryota</taxon>
        <taxon>Metazoa</taxon>
        <taxon>Ecdysozoa</taxon>
        <taxon>Arthropoda</taxon>
        <taxon>Hexapoda</taxon>
        <taxon>Insecta</taxon>
        <taxon>Pterygota</taxon>
        <taxon>Neoptera</taxon>
        <taxon>Polyneoptera</taxon>
        <taxon>Dictyoptera</taxon>
        <taxon>Blattodea</taxon>
        <taxon>Blattoidea</taxon>
        <taxon>Blattidae</taxon>
        <taxon>Blattinae</taxon>
        <taxon>Periplaneta</taxon>
    </lineage>
</organism>
<evidence type="ECO:0000313" key="2">
    <source>
        <dbReference type="EMBL" id="KAJ4441378.1"/>
    </source>
</evidence>
<keyword evidence="3" id="KW-1185">Reference proteome</keyword>
<dbReference type="Proteomes" id="UP001148838">
    <property type="component" value="Unassembled WGS sequence"/>
</dbReference>
<dbReference type="EMBL" id="JAJSOF020000015">
    <property type="protein sequence ID" value="KAJ4441378.1"/>
    <property type="molecule type" value="Genomic_DNA"/>
</dbReference>
<sequence length="327" mass="37312">MVNGRRVRGRRRYQMIDDIKIYGSYEETKRKAENRKDWRELGLQNVINLADKFRATECTERKKSLIWPTKVTEDAGERMQRDPNKSVKKLARREIRTHDQRPAREHIARASRGKGKGAYTRGEAARAAATQRSECGTTFPTIPEVRRSGDIEIILYTPVEISRNYDFAIKEEAPVNSSRVFSYSVMCVRICVSIRRPEFECSGPQLEGPEVECSGPQLEGPEFEYSELSLKLIPWRYSPRKAKTDQPASGLTPTCRSRGGRSTNQNGDREGNIPVHRDLRSIVRPWDELQVHRPHLTANTLTTSSAILPKPCTIPPQEPPHFLSQTV</sequence>
<feature type="region of interest" description="Disordered" evidence="1">
    <location>
        <begin position="241"/>
        <end position="274"/>
    </location>
</feature>